<dbReference type="InterPro" id="IPR040701">
    <property type="entry name" value="Bact_RF_family2"/>
</dbReference>
<name>A0ABU6C536_9ACTN</name>
<feature type="non-terminal residue" evidence="2">
    <location>
        <position position="326"/>
    </location>
</feature>
<feature type="region of interest" description="Disordered" evidence="1">
    <location>
        <begin position="302"/>
        <end position="326"/>
    </location>
</feature>
<sequence length="326" mass="35061">MDLAFLTPLCDRPGPWASVYVDTSRHSESTTEERSVEAFAVQRALASAGADEATGRAVRSAVDELQHTREPIGRALFAAHGEVVLDLALSTPPSARAHWAPVPRTTPLLDLAGEDPLCLVAYIDRKGADLEVRSARGAADTSSVTGKPWPAHRAASADWSERHLRLDAEHTWEHNAAELASTLANCQAETRADLLVLVGDARECAAVESRLPKQLREHTMRARHGAGSPLLDAELERARAECVAYRAERDLERFAAERGRDDAATAGVPALVDAARQHRVAELLVDTAGPDTHREVWVGDEPDQLAAASSPPYSTRSTAGTVTPCS</sequence>
<evidence type="ECO:0000313" key="3">
    <source>
        <dbReference type="Proteomes" id="UP001352223"/>
    </source>
</evidence>
<dbReference type="RefSeq" id="WP_324766429.1">
    <property type="nucleotide sequence ID" value="NZ_JAOZYB010000014.1"/>
</dbReference>
<dbReference type="GO" id="GO:0016787">
    <property type="term" value="F:hydrolase activity"/>
    <property type="evidence" value="ECO:0007669"/>
    <property type="project" value="UniProtKB-KW"/>
</dbReference>
<dbReference type="EMBL" id="JAOZYB010000014">
    <property type="protein sequence ID" value="MEB3959445.1"/>
    <property type="molecule type" value="Genomic_DNA"/>
</dbReference>
<keyword evidence="2" id="KW-0378">Hydrolase</keyword>
<reference evidence="2 3" key="1">
    <citation type="submission" date="2022-10" db="EMBL/GenBank/DDBJ databases">
        <authorList>
            <person name="Xie J."/>
            <person name="Shen N."/>
        </authorList>
    </citation>
    <scope>NUCLEOTIDE SEQUENCE [LARGE SCALE GENOMIC DNA]</scope>
    <source>
        <strain evidence="2 3">DSM 41681</strain>
    </source>
</reference>
<gene>
    <name evidence="2" type="ORF">OKJ48_04140</name>
</gene>
<protein>
    <submittedName>
        <fullName evidence="2">Vms1/Ankzf1 family peptidyl-tRNA hydrolase</fullName>
    </submittedName>
</protein>
<accession>A0ABU6C536</accession>
<evidence type="ECO:0000313" key="2">
    <source>
        <dbReference type="EMBL" id="MEB3959445.1"/>
    </source>
</evidence>
<dbReference type="Pfam" id="PF18844">
    <property type="entry name" value="baeRF_family2"/>
    <property type="match status" value="1"/>
</dbReference>
<dbReference type="Proteomes" id="UP001352223">
    <property type="component" value="Unassembled WGS sequence"/>
</dbReference>
<proteinExistence type="predicted"/>
<organism evidence="2 3">
    <name type="scientific">Streptomyces kunmingensis</name>
    <dbReference type="NCBI Taxonomy" id="68225"/>
    <lineage>
        <taxon>Bacteria</taxon>
        <taxon>Bacillati</taxon>
        <taxon>Actinomycetota</taxon>
        <taxon>Actinomycetes</taxon>
        <taxon>Kitasatosporales</taxon>
        <taxon>Streptomycetaceae</taxon>
        <taxon>Streptomyces</taxon>
    </lineage>
</organism>
<feature type="compositionally biased region" description="Polar residues" evidence="1">
    <location>
        <begin position="311"/>
        <end position="326"/>
    </location>
</feature>
<evidence type="ECO:0000256" key="1">
    <source>
        <dbReference type="SAM" id="MobiDB-lite"/>
    </source>
</evidence>
<keyword evidence="3" id="KW-1185">Reference proteome</keyword>
<comment type="caution">
    <text evidence="2">The sequence shown here is derived from an EMBL/GenBank/DDBJ whole genome shotgun (WGS) entry which is preliminary data.</text>
</comment>